<dbReference type="SMART" id="SM00267">
    <property type="entry name" value="GGDEF"/>
    <property type="match status" value="1"/>
</dbReference>
<keyword evidence="1" id="KW-1133">Transmembrane helix</keyword>
<dbReference type="InterPro" id="IPR029787">
    <property type="entry name" value="Nucleotide_cyclase"/>
</dbReference>
<dbReference type="InterPro" id="IPR000014">
    <property type="entry name" value="PAS"/>
</dbReference>
<dbReference type="GO" id="GO:0005886">
    <property type="term" value="C:plasma membrane"/>
    <property type="evidence" value="ECO:0007669"/>
    <property type="project" value="TreeGrafter"/>
</dbReference>
<evidence type="ECO:0000313" key="3">
    <source>
        <dbReference type="EMBL" id="SHI75471.1"/>
    </source>
</evidence>
<organism evidence="3 4">
    <name type="scientific">Clostridium intestinale DSM 6191</name>
    <dbReference type="NCBI Taxonomy" id="1121320"/>
    <lineage>
        <taxon>Bacteria</taxon>
        <taxon>Bacillati</taxon>
        <taxon>Bacillota</taxon>
        <taxon>Clostridia</taxon>
        <taxon>Eubacteriales</taxon>
        <taxon>Clostridiaceae</taxon>
        <taxon>Clostridium</taxon>
    </lineage>
</organism>
<name>A0A1M6DQH9_9CLOT</name>
<evidence type="ECO:0000256" key="1">
    <source>
        <dbReference type="SAM" id="Phobius"/>
    </source>
</evidence>
<dbReference type="Proteomes" id="UP000184241">
    <property type="component" value="Unassembled WGS sequence"/>
</dbReference>
<dbReference type="PANTHER" id="PTHR45138">
    <property type="entry name" value="REGULATORY COMPONENTS OF SENSORY TRANSDUCTION SYSTEM"/>
    <property type="match status" value="1"/>
</dbReference>
<dbReference type="GO" id="GO:1902201">
    <property type="term" value="P:negative regulation of bacterial-type flagellum-dependent cell motility"/>
    <property type="evidence" value="ECO:0007669"/>
    <property type="project" value="TreeGrafter"/>
</dbReference>
<dbReference type="PANTHER" id="PTHR45138:SF23">
    <property type="entry name" value="SIGNALING PROTEIN"/>
    <property type="match status" value="1"/>
</dbReference>
<keyword evidence="1" id="KW-0472">Membrane</keyword>
<keyword evidence="1" id="KW-0812">Transmembrane</keyword>
<dbReference type="PROSITE" id="PS50887">
    <property type="entry name" value="GGDEF"/>
    <property type="match status" value="1"/>
</dbReference>
<dbReference type="EMBL" id="FQXU01000019">
    <property type="protein sequence ID" value="SHI75471.1"/>
    <property type="molecule type" value="Genomic_DNA"/>
</dbReference>
<sequence>MEWIKSFFSYNIRNIDYNLDENKNRVNKEFEKENNNLILLRIKFVCIAIIILSAYYVYIDFVTFKELEGTYYLRNLRVMHFIIILGCFLYLGIYEFYLKKNRNVKDKHISFVIKIYLISTLLVGMLSSLNSQYLTGNIDSYIIVCLLVAAALPLEPIFMFCTFFINHAIFIVGLSLIVQDKYELATKEINSTIMVIMTYILVVISYRFRKDDYYNKSNLEKLFEINPYPLIIERFKDGKIIKVNKKILEFYAISLEESKSLTEEDLYSNNEERNNIIKRLENEGNIYNYILEHKTKDGLSKWVIANYEVINYRGEKCILCGMTDITELKKMEAELIKNAATDVLTGVYNRRTGMEILQKKLTSDSKEFLELTICFIDINKLKYVNDNYGHSEGDYYISTVCKVLKSEINKDDILFRFGGDEFIIAFIDKSSEEVEKIWTDINLKFKNINNSNHKPYDITVSHGVYQYNSNMQITLEEVIHLADEEMYKDKYCKI</sequence>
<dbReference type="GO" id="GO:0043709">
    <property type="term" value="P:cell adhesion involved in single-species biofilm formation"/>
    <property type="evidence" value="ECO:0007669"/>
    <property type="project" value="TreeGrafter"/>
</dbReference>
<dbReference type="InterPro" id="IPR000160">
    <property type="entry name" value="GGDEF_dom"/>
</dbReference>
<dbReference type="Pfam" id="PF13426">
    <property type="entry name" value="PAS_9"/>
    <property type="match status" value="1"/>
</dbReference>
<feature type="domain" description="GGDEF" evidence="2">
    <location>
        <begin position="369"/>
        <end position="494"/>
    </location>
</feature>
<feature type="transmembrane region" description="Helical" evidence="1">
    <location>
        <begin position="133"/>
        <end position="152"/>
    </location>
</feature>
<feature type="transmembrane region" description="Helical" evidence="1">
    <location>
        <begin position="189"/>
        <end position="208"/>
    </location>
</feature>
<feature type="transmembrane region" description="Helical" evidence="1">
    <location>
        <begin position="38"/>
        <end position="58"/>
    </location>
</feature>
<accession>A0A1M6DQH9</accession>
<dbReference type="RefSeq" id="WP_073022603.1">
    <property type="nucleotide sequence ID" value="NZ_FQXU01000019.1"/>
</dbReference>
<dbReference type="AlphaFoldDB" id="A0A1M6DQH9"/>
<feature type="transmembrane region" description="Helical" evidence="1">
    <location>
        <begin position="78"/>
        <end position="97"/>
    </location>
</feature>
<evidence type="ECO:0000259" key="2">
    <source>
        <dbReference type="PROSITE" id="PS50887"/>
    </source>
</evidence>
<gene>
    <name evidence="3" type="ORF">SAMN02745941_04292</name>
</gene>
<dbReference type="InterPro" id="IPR050469">
    <property type="entry name" value="Diguanylate_Cyclase"/>
</dbReference>
<dbReference type="Gene3D" id="3.30.450.20">
    <property type="entry name" value="PAS domain"/>
    <property type="match status" value="1"/>
</dbReference>
<dbReference type="GO" id="GO:0052621">
    <property type="term" value="F:diguanylate cyclase activity"/>
    <property type="evidence" value="ECO:0007669"/>
    <property type="project" value="TreeGrafter"/>
</dbReference>
<feature type="transmembrane region" description="Helical" evidence="1">
    <location>
        <begin position="109"/>
        <end position="127"/>
    </location>
</feature>
<protein>
    <submittedName>
        <fullName evidence="3">PAS domain S-box-containing protein/diguanylate cyclase (GGDEF) domain-containing protein</fullName>
    </submittedName>
</protein>
<dbReference type="Pfam" id="PF00990">
    <property type="entry name" value="GGDEF"/>
    <property type="match status" value="1"/>
</dbReference>
<dbReference type="Gene3D" id="3.30.70.270">
    <property type="match status" value="1"/>
</dbReference>
<dbReference type="SUPFAM" id="SSF55073">
    <property type="entry name" value="Nucleotide cyclase"/>
    <property type="match status" value="1"/>
</dbReference>
<feature type="transmembrane region" description="Helical" evidence="1">
    <location>
        <begin position="157"/>
        <end position="177"/>
    </location>
</feature>
<dbReference type="CDD" id="cd01949">
    <property type="entry name" value="GGDEF"/>
    <property type="match status" value="1"/>
</dbReference>
<dbReference type="SUPFAM" id="SSF55785">
    <property type="entry name" value="PYP-like sensor domain (PAS domain)"/>
    <property type="match status" value="1"/>
</dbReference>
<dbReference type="NCBIfam" id="TIGR00229">
    <property type="entry name" value="sensory_box"/>
    <property type="match status" value="1"/>
</dbReference>
<reference evidence="3 4" key="1">
    <citation type="submission" date="2016-11" db="EMBL/GenBank/DDBJ databases">
        <authorList>
            <person name="Jaros S."/>
            <person name="Januszkiewicz K."/>
            <person name="Wedrychowicz H."/>
        </authorList>
    </citation>
    <scope>NUCLEOTIDE SEQUENCE [LARGE SCALE GENOMIC DNA]</scope>
    <source>
        <strain evidence="3 4">DSM 6191</strain>
    </source>
</reference>
<dbReference type="NCBIfam" id="TIGR00254">
    <property type="entry name" value="GGDEF"/>
    <property type="match status" value="1"/>
</dbReference>
<dbReference type="InterPro" id="IPR035965">
    <property type="entry name" value="PAS-like_dom_sf"/>
</dbReference>
<evidence type="ECO:0000313" key="4">
    <source>
        <dbReference type="Proteomes" id="UP000184241"/>
    </source>
</evidence>
<proteinExistence type="predicted"/>
<dbReference type="InterPro" id="IPR043128">
    <property type="entry name" value="Rev_trsase/Diguanyl_cyclase"/>
</dbReference>